<organism evidence="1 2">
    <name type="scientific">Nakamurella aerolata</name>
    <dbReference type="NCBI Taxonomy" id="1656892"/>
    <lineage>
        <taxon>Bacteria</taxon>
        <taxon>Bacillati</taxon>
        <taxon>Actinomycetota</taxon>
        <taxon>Actinomycetes</taxon>
        <taxon>Nakamurellales</taxon>
        <taxon>Nakamurellaceae</taxon>
        <taxon>Nakamurella</taxon>
    </lineage>
</organism>
<dbReference type="Proteomes" id="UP000562984">
    <property type="component" value="Unassembled WGS sequence"/>
</dbReference>
<keyword evidence="2" id="KW-1185">Reference proteome</keyword>
<evidence type="ECO:0008006" key="3">
    <source>
        <dbReference type="Google" id="ProtNLM"/>
    </source>
</evidence>
<accession>A0A849ABD3</accession>
<protein>
    <recommendedName>
        <fullName evidence="3">Heme peroxidase</fullName>
    </recommendedName>
</protein>
<gene>
    <name evidence="1" type="ORF">HKD39_14485</name>
</gene>
<name>A0A849ABD3_9ACTN</name>
<proteinExistence type="predicted"/>
<dbReference type="RefSeq" id="WP_171200603.1">
    <property type="nucleotide sequence ID" value="NZ_JABEND010000009.1"/>
</dbReference>
<reference evidence="1 2" key="1">
    <citation type="submission" date="2020-05" db="EMBL/GenBank/DDBJ databases">
        <title>Nakamurella sp. DB0629 isolated from air conditioner.</title>
        <authorList>
            <person name="Kim D.H."/>
            <person name="Kim D.-U."/>
        </authorList>
    </citation>
    <scope>NUCLEOTIDE SEQUENCE [LARGE SCALE GENOMIC DNA]</scope>
    <source>
        <strain evidence="1 2">DB0629</strain>
    </source>
</reference>
<dbReference type="AlphaFoldDB" id="A0A849ABD3"/>
<dbReference type="EMBL" id="JABEND010000009">
    <property type="protein sequence ID" value="NNG36896.1"/>
    <property type="molecule type" value="Genomic_DNA"/>
</dbReference>
<sequence length="244" mass="26415">MSLSDQQLELLRSHVLAKLGDPSALIGPDLTNKGLALAIIDSIQSTGVRYGSVGGVLERYSEYRRSRGGDPASDGTEELLMTFAQLGGPLQWATRIGNQHKTSTAKDAPLKAVAVEAAAKAMSSLGIHDRSDMQAAARDADRLGEARTAWCNVTAQRSGITWRYVLMLAGVPGVKPDRMIRGFVADALKINLRRVHPDDAAELVERVAEGFGISSTTLDHAIWKYQRDPKQRAVSNQTRHGGED</sequence>
<evidence type="ECO:0000313" key="2">
    <source>
        <dbReference type="Proteomes" id="UP000562984"/>
    </source>
</evidence>
<comment type="caution">
    <text evidence="1">The sequence shown here is derived from an EMBL/GenBank/DDBJ whole genome shotgun (WGS) entry which is preliminary data.</text>
</comment>
<evidence type="ECO:0000313" key="1">
    <source>
        <dbReference type="EMBL" id="NNG36896.1"/>
    </source>
</evidence>